<evidence type="ECO:0000313" key="1">
    <source>
        <dbReference type="Proteomes" id="UP000675920"/>
    </source>
</evidence>
<accession>A0A8B6X2J3</accession>
<proteinExistence type="predicted"/>
<sequence length="240" mass="25707">MTAAVATPAQAGIASVAPEGNTQLFDGHDTRYLSLGYAELLRDVTIDETWGITFLAGVVERRSLAPREQAFMSVLVAMERGMQALLVRLLKKHGIAWDEAAIAAEADIVGRRLADRFGFLPWREFIQTAIADPAPPYLSKYGRARELAPPADHEILDLLVEHEQALLDVAALELALMTDTALAPVWRCLEKAQTLLWCEHIAELAGTTGEPADADAASAVTVLAGSPGAGSAATQEADHD</sequence>
<protein>
    <submittedName>
        <fullName evidence="2">Uncharacterized protein</fullName>
    </submittedName>
</protein>
<dbReference type="RefSeq" id="WP_028310925.1">
    <property type="nucleotide sequence ID" value="NZ_AXWS01000008.1"/>
</dbReference>
<name>A0A8B6X2J3_9BURK</name>
<evidence type="ECO:0000313" key="2">
    <source>
        <dbReference type="RefSeq" id="WP_028310925.1"/>
    </source>
</evidence>
<reference evidence="2" key="1">
    <citation type="submission" date="2025-08" db="UniProtKB">
        <authorList>
            <consortium name="RefSeq"/>
        </authorList>
    </citation>
    <scope>IDENTIFICATION</scope>
</reference>
<keyword evidence="1" id="KW-1185">Reference proteome</keyword>
<dbReference type="OrthoDB" id="9917159at2"/>
<dbReference type="Proteomes" id="UP000675920">
    <property type="component" value="Unplaced"/>
</dbReference>
<organism evidence="1 2">
    <name type="scientific">Derxia gummosa DSM 723</name>
    <dbReference type="NCBI Taxonomy" id="1121388"/>
    <lineage>
        <taxon>Bacteria</taxon>
        <taxon>Pseudomonadati</taxon>
        <taxon>Pseudomonadota</taxon>
        <taxon>Betaproteobacteria</taxon>
        <taxon>Burkholderiales</taxon>
        <taxon>Alcaligenaceae</taxon>
        <taxon>Derxia</taxon>
    </lineage>
</organism>
<dbReference type="AlphaFoldDB" id="A0A8B6X2J3"/>